<keyword evidence="4" id="KW-0659">Purine metabolism</keyword>
<name>I4B3X1_TURPD</name>
<dbReference type="NCBIfam" id="TIGR03180">
    <property type="entry name" value="UraD_2"/>
    <property type="match status" value="1"/>
</dbReference>
<evidence type="ECO:0000256" key="6">
    <source>
        <dbReference type="ARBA" id="ARBA00023239"/>
    </source>
</evidence>
<dbReference type="SUPFAM" id="SSF158694">
    <property type="entry name" value="UraD-Like"/>
    <property type="match status" value="1"/>
</dbReference>
<dbReference type="KEGG" id="tpx:Turpa_1330"/>
<dbReference type="AlphaFoldDB" id="I4B3X1"/>
<dbReference type="InterPro" id="IPR036778">
    <property type="entry name" value="OHCU_decarboxylase_sf"/>
</dbReference>
<dbReference type="PANTHER" id="PTHR43466:SF1">
    <property type="entry name" value="2-OXO-4-HYDROXY-4-CARBOXY-5-UREIDOIMIDAZOLINE DECARBOXYLASE-RELATED"/>
    <property type="match status" value="1"/>
</dbReference>
<sequence>MVIETFNSLSEAEARQLLADCNACETWFERVVSARPFKDVTQLKSHASLSWQNLSESDYLQAFEAHPMIGDVDSLRKKYASTKAMASGEQSGAAAADEQTLGELATLNKSYLQKFGFIFIVFATGKSAAEMLALLKARIGNSREEEIRNAAAEQLKITLLRIDKLFN</sequence>
<keyword evidence="5" id="KW-0210">Decarboxylase</keyword>
<dbReference type="GO" id="GO:0006144">
    <property type="term" value="P:purine nucleobase metabolic process"/>
    <property type="evidence" value="ECO:0007669"/>
    <property type="project" value="UniProtKB-KW"/>
</dbReference>
<keyword evidence="6" id="KW-0456">Lyase</keyword>
<protein>
    <recommendedName>
        <fullName evidence="3">2-oxo-4-hydroxy-4-carboxy-5-ureidoimidazoline decarboxylase</fullName>
        <ecNumber evidence="3">4.1.1.97</ecNumber>
    </recommendedName>
</protein>
<comment type="catalytic activity">
    <reaction evidence="1">
        <text>5-hydroxy-2-oxo-4-ureido-2,5-dihydro-1H-imidazole-5-carboxylate + H(+) = (S)-allantoin + CO2</text>
        <dbReference type="Rhea" id="RHEA:26301"/>
        <dbReference type="ChEBI" id="CHEBI:15378"/>
        <dbReference type="ChEBI" id="CHEBI:15678"/>
        <dbReference type="ChEBI" id="CHEBI:16526"/>
        <dbReference type="ChEBI" id="CHEBI:58639"/>
        <dbReference type="EC" id="4.1.1.97"/>
    </reaction>
</comment>
<evidence type="ECO:0000313" key="8">
    <source>
        <dbReference type="EMBL" id="AFM11978.1"/>
    </source>
</evidence>
<evidence type="ECO:0000256" key="1">
    <source>
        <dbReference type="ARBA" id="ARBA00001163"/>
    </source>
</evidence>
<dbReference type="GO" id="GO:0019628">
    <property type="term" value="P:urate catabolic process"/>
    <property type="evidence" value="ECO:0007669"/>
    <property type="project" value="TreeGrafter"/>
</dbReference>
<dbReference type="OrthoDB" id="9792386at2"/>
<keyword evidence="9" id="KW-1185">Reference proteome</keyword>
<dbReference type="PATRIC" id="fig|869212.3.peg.1320"/>
<dbReference type="NCBIfam" id="NF010372">
    <property type="entry name" value="PRK13798.1"/>
    <property type="match status" value="1"/>
</dbReference>
<evidence type="ECO:0000256" key="4">
    <source>
        <dbReference type="ARBA" id="ARBA00022631"/>
    </source>
</evidence>
<dbReference type="STRING" id="869212.Turpa_1330"/>
<dbReference type="EC" id="4.1.1.97" evidence="3"/>
<dbReference type="Pfam" id="PF09349">
    <property type="entry name" value="OHCU_decarbox"/>
    <property type="match status" value="1"/>
</dbReference>
<evidence type="ECO:0000256" key="2">
    <source>
        <dbReference type="ARBA" id="ARBA00004754"/>
    </source>
</evidence>
<dbReference type="Gene3D" id="1.10.3330.10">
    <property type="entry name" value="Oxo-4-hydroxy-4-carboxy-5-ureidoimidazoline decarboxylase"/>
    <property type="match status" value="1"/>
</dbReference>
<dbReference type="GO" id="GO:0051997">
    <property type="term" value="F:2-oxo-4-hydroxy-4-carboxy-5-ureidoimidazoline decarboxylase activity"/>
    <property type="evidence" value="ECO:0007669"/>
    <property type="project" value="UniProtKB-EC"/>
</dbReference>
<reference evidence="8 9" key="1">
    <citation type="submission" date="2012-06" db="EMBL/GenBank/DDBJ databases">
        <title>The complete chromosome of genome of Turneriella parva DSM 21527.</title>
        <authorList>
            <consortium name="US DOE Joint Genome Institute (JGI-PGF)"/>
            <person name="Lucas S."/>
            <person name="Han J."/>
            <person name="Lapidus A."/>
            <person name="Bruce D."/>
            <person name="Goodwin L."/>
            <person name="Pitluck S."/>
            <person name="Peters L."/>
            <person name="Kyrpides N."/>
            <person name="Mavromatis K."/>
            <person name="Ivanova N."/>
            <person name="Mikhailova N."/>
            <person name="Chertkov O."/>
            <person name="Detter J.C."/>
            <person name="Tapia R."/>
            <person name="Han C."/>
            <person name="Land M."/>
            <person name="Hauser L."/>
            <person name="Markowitz V."/>
            <person name="Cheng J.-F."/>
            <person name="Hugenholtz P."/>
            <person name="Woyke T."/>
            <person name="Wu D."/>
            <person name="Gronow S."/>
            <person name="Wellnitz S."/>
            <person name="Brambilla E."/>
            <person name="Klenk H.-P."/>
            <person name="Eisen J.A."/>
        </authorList>
    </citation>
    <scope>NUCLEOTIDE SEQUENCE [LARGE SCALE GENOMIC DNA]</scope>
    <source>
        <strain evidence="9">ATCC BAA-1111 / DSM 21527 / NCTC 11395 / H</strain>
    </source>
</reference>
<dbReference type="InterPro" id="IPR018020">
    <property type="entry name" value="OHCU_decarboxylase"/>
</dbReference>
<dbReference type="HOGENOM" id="CLU_092522_2_1_12"/>
<feature type="domain" description="Oxo-4-hydroxy-4-carboxy-5-ureidoimidazoline decarboxylase" evidence="7">
    <location>
        <begin position="7"/>
        <end position="162"/>
    </location>
</feature>
<dbReference type="InterPro" id="IPR017595">
    <property type="entry name" value="OHCU_decarboxylase-2"/>
</dbReference>
<dbReference type="EMBL" id="CP002959">
    <property type="protein sequence ID" value="AFM11978.1"/>
    <property type="molecule type" value="Genomic_DNA"/>
</dbReference>
<evidence type="ECO:0000256" key="3">
    <source>
        <dbReference type="ARBA" id="ARBA00012257"/>
    </source>
</evidence>
<organism evidence="8 9">
    <name type="scientific">Turneriella parva (strain ATCC BAA-1111 / DSM 21527 / NCTC 11395 / H)</name>
    <name type="common">Leptospira parva</name>
    <dbReference type="NCBI Taxonomy" id="869212"/>
    <lineage>
        <taxon>Bacteria</taxon>
        <taxon>Pseudomonadati</taxon>
        <taxon>Spirochaetota</taxon>
        <taxon>Spirochaetia</taxon>
        <taxon>Leptospirales</taxon>
        <taxon>Leptospiraceae</taxon>
        <taxon>Turneriella</taxon>
    </lineage>
</organism>
<evidence type="ECO:0000256" key="5">
    <source>
        <dbReference type="ARBA" id="ARBA00022793"/>
    </source>
</evidence>
<dbReference type="RefSeq" id="WP_014802493.1">
    <property type="nucleotide sequence ID" value="NC_018020.1"/>
</dbReference>
<dbReference type="PANTHER" id="PTHR43466">
    <property type="entry name" value="2-OXO-4-HYDROXY-4-CARBOXY-5-UREIDOIMIDAZOLINE DECARBOXYLASE-RELATED"/>
    <property type="match status" value="1"/>
</dbReference>
<dbReference type="Proteomes" id="UP000006048">
    <property type="component" value="Chromosome"/>
</dbReference>
<evidence type="ECO:0000259" key="7">
    <source>
        <dbReference type="Pfam" id="PF09349"/>
    </source>
</evidence>
<proteinExistence type="predicted"/>
<comment type="pathway">
    <text evidence="2">Purine metabolism; urate degradation; (S)-allantoin from urate: step 3/3.</text>
</comment>
<evidence type="ECO:0000313" key="9">
    <source>
        <dbReference type="Proteomes" id="UP000006048"/>
    </source>
</evidence>
<accession>I4B3X1</accession>
<gene>
    <name evidence="8" type="ordered locus">Turpa_1330</name>
</gene>